<gene>
    <name evidence="3" type="ORF">FAD_0052</name>
    <name evidence="4" type="ORF">HLB00_02635</name>
</gene>
<dbReference type="KEGG" id="fai:FAD_0052"/>
<evidence type="ECO:0000313" key="4">
    <source>
        <dbReference type="EMBL" id="NOL59730.1"/>
    </source>
</evidence>
<dbReference type="AlphaFoldDB" id="A0A1V0N1K8"/>
<dbReference type="InterPro" id="IPR012340">
    <property type="entry name" value="NA-bd_OB-fold"/>
</dbReference>
<dbReference type="OrthoDB" id="9573at2157"/>
<dbReference type="Pfam" id="PF12172">
    <property type="entry name" value="zf-ChsH2"/>
    <property type="match status" value="1"/>
</dbReference>
<dbReference type="RefSeq" id="WP_081141268.1">
    <property type="nucleotide sequence ID" value="NZ_CP015363.1"/>
</dbReference>
<dbReference type="GeneID" id="84218543"/>
<evidence type="ECO:0000313" key="6">
    <source>
        <dbReference type="Proteomes" id="UP000546917"/>
    </source>
</evidence>
<sequence>MTELSRIWRETEYRYNLIGFKCKNCGNSYFPPRDVCPVCHRESIGKMEKVKFSGNGEVISYTVVHDAPPSFKRQVPYVLALIKLSEGPVITAQIVDCDPADVDIGKKVHSVFRKIRQDGDSGIIEYGYKFVLNL</sequence>
<reference evidence="4 6" key="2">
    <citation type="submission" date="2020-05" db="EMBL/GenBank/DDBJ databases">
        <authorList>
            <person name="Zhang R."/>
        </authorList>
    </citation>
    <scope>NUCLEOTIDE SEQUENCE [LARGE SCALE GENOMIC DNA]</scope>
    <source>
        <strain evidence="4 6">DSM 28986</strain>
    </source>
</reference>
<dbReference type="InterPro" id="IPR052513">
    <property type="entry name" value="Thioester_dehydratase-like"/>
</dbReference>
<name>A0A1V0N1K8_9ARCH</name>
<proteinExistence type="predicted"/>
<evidence type="ECO:0000313" key="5">
    <source>
        <dbReference type="Proteomes" id="UP000192050"/>
    </source>
</evidence>
<reference evidence="3 5" key="1">
    <citation type="submission" date="2011-10" db="EMBL/GenBank/DDBJ databases">
        <title>Metabolic and evolutionary patterns in the extreme acidophile Ferroplasma acidiphilum.</title>
        <authorList>
            <person name="Golyshina O.V."/>
            <person name="Kozyavkin S.A."/>
            <person name="Tatusov R.L."/>
            <person name="Slesarev A.I."/>
            <person name="Golyshin P.N."/>
        </authorList>
    </citation>
    <scope>NUCLEOTIDE SEQUENCE [LARGE SCALE GENOMIC DNA]</scope>
    <source>
        <strain evidence="3">Berkeley</strain>
        <strain evidence="5">Y</strain>
    </source>
</reference>
<dbReference type="EMBL" id="CP015363">
    <property type="protein sequence ID" value="ARD83987.1"/>
    <property type="molecule type" value="Genomic_DNA"/>
</dbReference>
<dbReference type="Pfam" id="PF01796">
    <property type="entry name" value="OB_ChsH2_C"/>
    <property type="match status" value="1"/>
</dbReference>
<dbReference type="SUPFAM" id="SSF50249">
    <property type="entry name" value="Nucleic acid-binding proteins"/>
    <property type="match status" value="1"/>
</dbReference>
<dbReference type="Proteomes" id="UP000192050">
    <property type="component" value="Chromosome"/>
</dbReference>
<dbReference type="Gene3D" id="6.10.30.10">
    <property type="match status" value="1"/>
</dbReference>
<evidence type="ECO:0000259" key="2">
    <source>
        <dbReference type="Pfam" id="PF12172"/>
    </source>
</evidence>
<evidence type="ECO:0000313" key="3">
    <source>
        <dbReference type="EMBL" id="ARD83987.1"/>
    </source>
</evidence>
<dbReference type="InterPro" id="IPR002878">
    <property type="entry name" value="ChsH2_C"/>
</dbReference>
<accession>A0A1V0N1K8</accession>
<keyword evidence="5" id="KW-1185">Reference proteome</keyword>
<organism evidence="3 5">
    <name type="scientific">Ferroplasma acidiphilum</name>
    <dbReference type="NCBI Taxonomy" id="74969"/>
    <lineage>
        <taxon>Archaea</taxon>
        <taxon>Methanobacteriati</taxon>
        <taxon>Thermoplasmatota</taxon>
        <taxon>Thermoplasmata</taxon>
        <taxon>Thermoplasmatales</taxon>
        <taxon>Ferroplasmaceae</taxon>
        <taxon>Ferroplasma</taxon>
    </lineage>
</organism>
<dbReference type="EMBL" id="JABGBP010000084">
    <property type="protein sequence ID" value="NOL59730.1"/>
    <property type="molecule type" value="Genomic_DNA"/>
</dbReference>
<protein>
    <submittedName>
        <fullName evidence="4">Zn-ribbon domain-containing OB-fold protein</fullName>
    </submittedName>
</protein>
<evidence type="ECO:0000259" key="1">
    <source>
        <dbReference type="Pfam" id="PF01796"/>
    </source>
</evidence>
<dbReference type="Proteomes" id="UP000546917">
    <property type="component" value="Unassembled WGS sequence"/>
</dbReference>
<dbReference type="PANTHER" id="PTHR34075">
    <property type="entry name" value="BLR3430 PROTEIN"/>
    <property type="match status" value="1"/>
</dbReference>
<feature type="domain" description="ChsH2 C-terminal OB-fold" evidence="1">
    <location>
        <begin position="50"/>
        <end position="113"/>
    </location>
</feature>
<dbReference type="PANTHER" id="PTHR34075:SF5">
    <property type="entry name" value="BLR3430 PROTEIN"/>
    <property type="match status" value="1"/>
</dbReference>
<dbReference type="InterPro" id="IPR022002">
    <property type="entry name" value="ChsH2_Znr"/>
</dbReference>
<dbReference type="STRING" id="74969.FAD_0052"/>
<feature type="domain" description="ChsH2 rubredoxin-like zinc ribbon" evidence="2">
    <location>
        <begin position="14"/>
        <end position="42"/>
    </location>
</feature>